<sequence>MLGLSANLNYYLFNGNVDLRKGIFRLCESIREEMSLDPSDASNVYMFMSRNRKVVKILHYERGFYVLYEKRPVMGRFRTCVLMKSPNATDTWSDMAILRKYSSDRCTSVRKIYTTLIMQSNDYQNT</sequence>
<dbReference type="PANTHER" id="PTHR36455">
    <property type="match status" value="1"/>
</dbReference>
<reference evidence="1 2" key="1">
    <citation type="submission" date="2008-04" db="EMBL/GenBank/DDBJ databases">
        <title>Draft genome sequence of Bacteroides coprocola (DSM 17136).</title>
        <authorList>
            <person name="Sudarsanam P."/>
            <person name="Ley R."/>
            <person name="Guruge J."/>
            <person name="Turnbaugh P.J."/>
            <person name="Mahowald M."/>
            <person name="Liep D."/>
            <person name="Gordon J."/>
        </authorList>
    </citation>
    <scope>NUCLEOTIDE SEQUENCE [LARGE SCALE GENOMIC DNA]</scope>
    <source>
        <strain evidence="1 2">DSM 17136</strain>
    </source>
</reference>
<dbReference type="STRING" id="470145.BACCOP_01054"/>
<dbReference type="eggNOG" id="COG3436">
    <property type="taxonomic scope" value="Bacteria"/>
</dbReference>
<reference evidence="1 2" key="2">
    <citation type="submission" date="2008-04" db="EMBL/GenBank/DDBJ databases">
        <authorList>
            <person name="Fulton L."/>
            <person name="Clifton S."/>
            <person name="Fulton B."/>
            <person name="Xu J."/>
            <person name="Minx P."/>
            <person name="Pepin K.H."/>
            <person name="Johnson M."/>
            <person name="Thiruvilangam P."/>
            <person name="Bhonagiri V."/>
            <person name="Nash W.E."/>
            <person name="Mardis E.R."/>
            <person name="Wilson R.K."/>
        </authorList>
    </citation>
    <scope>NUCLEOTIDE SEQUENCE [LARGE SCALE GENOMIC DNA]</scope>
    <source>
        <strain evidence="1 2">DSM 17136</strain>
    </source>
</reference>
<dbReference type="Proteomes" id="UP000003146">
    <property type="component" value="Unassembled WGS sequence"/>
</dbReference>
<dbReference type="InterPro" id="IPR008878">
    <property type="entry name" value="Transposase_IS66_Orf2"/>
</dbReference>
<dbReference type="EMBL" id="ABIY02000068">
    <property type="protein sequence ID" value="EDV01872.1"/>
    <property type="molecule type" value="Genomic_DNA"/>
</dbReference>
<accession>B3JGQ0</accession>
<protein>
    <recommendedName>
        <fullName evidence="3">Transposase</fullName>
    </recommendedName>
</protein>
<dbReference type="RefSeq" id="WP_007568799.1">
    <property type="nucleotide sequence ID" value="NZ_DS981480.1"/>
</dbReference>
<evidence type="ECO:0000313" key="1">
    <source>
        <dbReference type="EMBL" id="EDV01872.1"/>
    </source>
</evidence>
<organism evidence="1 2">
    <name type="scientific">Phocaeicola coprocola DSM 17136</name>
    <dbReference type="NCBI Taxonomy" id="470145"/>
    <lineage>
        <taxon>Bacteria</taxon>
        <taxon>Pseudomonadati</taxon>
        <taxon>Bacteroidota</taxon>
        <taxon>Bacteroidia</taxon>
        <taxon>Bacteroidales</taxon>
        <taxon>Bacteroidaceae</taxon>
        <taxon>Phocaeicola</taxon>
    </lineage>
</organism>
<feature type="non-terminal residue" evidence="1">
    <location>
        <position position="126"/>
    </location>
</feature>
<gene>
    <name evidence="1" type="ORF">BACCOP_01054</name>
</gene>
<dbReference type="PANTHER" id="PTHR36455:SF1">
    <property type="entry name" value="BLR8292 PROTEIN"/>
    <property type="match status" value="1"/>
</dbReference>
<name>B3JGQ0_9BACT</name>
<proteinExistence type="predicted"/>
<dbReference type="AlphaFoldDB" id="B3JGQ0"/>
<dbReference type="Pfam" id="PF05717">
    <property type="entry name" value="TnpB_IS66"/>
    <property type="match status" value="1"/>
</dbReference>
<dbReference type="HOGENOM" id="CLU_128110_2_2_10"/>
<evidence type="ECO:0008006" key="3">
    <source>
        <dbReference type="Google" id="ProtNLM"/>
    </source>
</evidence>
<comment type="caution">
    <text evidence="1">The sequence shown here is derived from an EMBL/GenBank/DDBJ whole genome shotgun (WGS) entry which is preliminary data.</text>
</comment>
<evidence type="ECO:0000313" key="2">
    <source>
        <dbReference type="Proteomes" id="UP000003146"/>
    </source>
</evidence>